<feature type="site" description="Interaction with DNA substrate" evidence="7">
    <location>
        <position position="523"/>
    </location>
</feature>
<accession>A0A7S4DYT8</accession>
<dbReference type="PANTHER" id="PTHR22748:SF10">
    <property type="entry name" value="DNA-(APURINIC OR APYRIMIDINIC SITE) ENDONUCLEASE"/>
    <property type="match status" value="1"/>
</dbReference>
<dbReference type="GO" id="GO:0003906">
    <property type="term" value="F:DNA-(apurinic or apyrimidinic site) endonuclease activity"/>
    <property type="evidence" value="ECO:0007669"/>
    <property type="project" value="TreeGrafter"/>
</dbReference>
<feature type="binding site" evidence="6">
    <location>
        <position position="372"/>
    </location>
    <ligand>
        <name>Mg(2+)</name>
        <dbReference type="ChEBI" id="CHEBI:18420"/>
        <label>1</label>
    </ligand>
</feature>
<dbReference type="PANTHER" id="PTHR22748">
    <property type="entry name" value="AP ENDONUCLEASE"/>
    <property type="match status" value="1"/>
</dbReference>
<dbReference type="Gene3D" id="3.60.10.10">
    <property type="entry name" value="Endonuclease/exonuclease/phosphatase"/>
    <property type="match status" value="2"/>
</dbReference>
<dbReference type="AlphaFoldDB" id="A0A7S4DYT8"/>
<evidence type="ECO:0000256" key="5">
    <source>
        <dbReference type="PIRSR" id="PIRSR604808-1"/>
    </source>
</evidence>
<dbReference type="EMBL" id="HBIV01043501">
    <property type="protein sequence ID" value="CAE0678754.1"/>
    <property type="molecule type" value="Transcribed_RNA"/>
</dbReference>
<proteinExistence type="inferred from homology"/>
<dbReference type="GO" id="GO:0005634">
    <property type="term" value="C:nucleus"/>
    <property type="evidence" value="ECO:0007669"/>
    <property type="project" value="TreeGrafter"/>
</dbReference>
<comment type="cofactor">
    <cofactor evidence="6">
        <name>Mg(2+)</name>
        <dbReference type="ChEBI" id="CHEBI:18420"/>
    </cofactor>
    <cofactor evidence="6">
        <name>Mn(2+)</name>
        <dbReference type="ChEBI" id="CHEBI:29035"/>
    </cofactor>
    <text evidence="6">Probably binds two magnesium or manganese ions per subunit.</text>
</comment>
<feature type="binding site" evidence="6">
    <location>
        <position position="522"/>
    </location>
    <ligand>
        <name>Mg(2+)</name>
        <dbReference type="ChEBI" id="CHEBI:18420"/>
        <label>1</label>
    </ligand>
</feature>
<keyword evidence="2 6" id="KW-0479">Metal-binding</keyword>
<dbReference type="InterPro" id="IPR004808">
    <property type="entry name" value="AP_endonuc_1"/>
</dbReference>
<feature type="region of interest" description="Disordered" evidence="8">
    <location>
        <begin position="1"/>
        <end position="52"/>
    </location>
</feature>
<dbReference type="Pfam" id="PF03372">
    <property type="entry name" value="Exo_endo_phos"/>
    <property type="match status" value="1"/>
</dbReference>
<gene>
    <name evidence="10" type="ORF">LGLO00237_LOCUS30536</name>
</gene>
<evidence type="ECO:0000256" key="3">
    <source>
        <dbReference type="ARBA" id="ARBA00022801"/>
    </source>
</evidence>
<dbReference type="GO" id="GO:0008081">
    <property type="term" value="F:phosphoric diester hydrolase activity"/>
    <property type="evidence" value="ECO:0007669"/>
    <property type="project" value="TreeGrafter"/>
</dbReference>
<feature type="binding site" evidence="6">
    <location>
        <position position="370"/>
    </location>
    <ligand>
        <name>Mg(2+)</name>
        <dbReference type="ChEBI" id="CHEBI:18420"/>
        <label>1</label>
    </ligand>
</feature>
<feature type="compositionally biased region" description="Basic residues" evidence="8">
    <location>
        <begin position="16"/>
        <end position="28"/>
    </location>
</feature>
<dbReference type="GO" id="GO:0008311">
    <property type="term" value="F:double-stranded DNA 3'-5' DNA exonuclease activity"/>
    <property type="evidence" value="ECO:0007669"/>
    <property type="project" value="TreeGrafter"/>
</dbReference>
<evidence type="ECO:0000256" key="6">
    <source>
        <dbReference type="PIRSR" id="PIRSR604808-2"/>
    </source>
</evidence>
<comment type="similarity">
    <text evidence="1">Belongs to the DNA repair enzymes AP/ExoA family.</text>
</comment>
<feature type="site" description="Transition state stabilizer" evidence="7">
    <location>
        <position position="372"/>
    </location>
</feature>
<dbReference type="GO" id="GO:0006284">
    <property type="term" value="P:base-excision repair"/>
    <property type="evidence" value="ECO:0007669"/>
    <property type="project" value="TreeGrafter"/>
</dbReference>
<dbReference type="SUPFAM" id="SSF56219">
    <property type="entry name" value="DNase I-like"/>
    <property type="match status" value="1"/>
</dbReference>
<keyword evidence="6" id="KW-0464">Manganese</keyword>
<evidence type="ECO:0000259" key="9">
    <source>
        <dbReference type="Pfam" id="PF03372"/>
    </source>
</evidence>
<evidence type="ECO:0000256" key="8">
    <source>
        <dbReference type="SAM" id="MobiDB-lite"/>
    </source>
</evidence>
<dbReference type="InterPro" id="IPR036691">
    <property type="entry name" value="Endo/exonu/phosph_ase_sf"/>
</dbReference>
<keyword evidence="3" id="KW-0378">Hydrolase</keyword>
<dbReference type="InterPro" id="IPR005135">
    <property type="entry name" value="Endo/exonuclease/phosphatase"/>
</dbReference>
<evidence type="ECO:0000256" key="7">
    <source>
        <dbReference type="PIRSR" id="PIRSR604808-3"/>
    </source>
</evidence>
<evidence type="ECO:0000256" key="2">
    <source>
        <dbReference type="ARBA" id="ARBA00022723"/>
    </source>
</evidence>
<feature type="site" description="Important for catalytic activity" evidence="7">
    <location>
        <position position="497"/>
    </location>
</feature>
<dbReference type="GO" id="GO:0046872">
    <property type="term" value="F:metal ion binding"/>
    <property type="evidence" value="ECO:0007669"/>
    <property type="project" value="UniProtKB-KW"/>
</dbReference>
<evidence type="ECO:0000256" key="1">
    <source>
        <dbReference type="ARBA" id="ARBA00007092"/>
    </source>
</evidence>
<evidence type="ECO:0000256" key="4">
    <source>
        <dbReference type="ARBA" id="ARBA00022842"/>
    </source>
</evidence>
<sequence length="534" mass="59840">MLIKAKDEMLPESKFPPKKKSPGLKRPKFPPVSQAAEPLPTKKRPSRAVPQTTRRVLQKTCSVPSQTKKIASRVGNQAKNERLPVIMTWNANNLKARLEGPTNGVVAAVNDIEGLRDIVELHDVDIICIQEVCMDMKAIRAHMSPFGPSASYSSPRRRTKKCATLLRTPPRRFNFSVNEGKRSIDVAQVEKSLPSKNYIVQTTASPYWLPPGFTLSYWALNGRGDEDKGKAKGKGVAVICKRTWSPSNPFSAVKFSFDDDRLKKHARGGEGRCITLKLDTFCGKSIRGITLLLTYSPQDAMETCSSCAAYDMLRFERDGGFSSEQLTKLKKLKATECFRLDVWEPALHKHVMRIQKDETLGGPPLVWCGDLNALRDPARDRLFRNNGDGVSKGSAIYLTVPPSESTRVKALGGVHGSQWERRDSNGNLLNSSFRWLIPPGLKAQPFKRWYVGQDRVTESFRRILGESKLIDVWSSMHRGKPGGFTNLPCRRIRLRLDYFFMSQSLKDSVADCIVEGHPCGSDHLPLVLKPRHNT</sequence>
<feature type="active site" description="Proton acceptor" evidence="5">
    <location>
        <position position="523"/>
    </location>
</feature>
<feature type="binding site" evidence="6">
    <location>
        <position position="131"/>
    </location>
    <ligand>
        <name>Mg(2+)</name>
        <dbReference type="ChEBI" id="CHEBI:18420"/>
        <label>1</label>
    </ligand>
</feature>
<feature type="binding site" evidence="6">
    <location>
        <position position="90"/>
    </location>
    <ligand>
        <name>Mg(2+)</name>
        <dbReference type="ChEBI" id="CHEBI:18420"/>
        <label>1</label>
    </ligand>
</feature>
<feature type="domain" description="Endonuclease/exonuclease/phosphatase" evidence="9">
    <location>
        <begin position="87"/>
        <end position="523"/>
    </location>
</feature>
<reference evidence="10" key="1">
    <citation type="submission" date="2021-01" db="EMBL/GenBank/DDBJ databases">
        <authorList>
            <person name="Corre E."/>
            <person name="Pelletier E."/>
            <person name="Niang G."/>
            <person name="Scheremetjew M."/>
            <person name="Finn R."/>
            <person name="Kale V."/>
            <person name="Holt S."/>
            <person name="Cochrane G."/>
            <person name="Meng A."/>
            <person name="Brown T."/>
            <person name="Cohen L."/>
        </authorList>
    </citation>
    <scope>NUCLEOTIDE SEQUENCE</scope>
    <source>
        <strain evidence="10">CCCM811</strain>
    </source>
</reference>
<feature type="active site" description="Proton donor/acceptor" evidence="5">
    <location>
        <position position="370"/>
    </location>
</feature>
<evidence type="ECO:0000313" key="10">
    <source>
        <dbReference type="EMBL" id="CAE0678754.1"/>
    </source>
</evidence>
<feature type="compositionally biased region" description="Basic and acidic residues" evidence="8">
    <location>
        <begin position="1"/>
        <end position="11"/>
    </location>
</feature>
<feature type="active site" evidence="5">
    <location>
        <position position="295"/>
    </location>
</feature>
<organism evidence="10">
    <name type="scientific">Lotharella globosa</name>
    <dbReference type="NCBI Taxonomy" id="91324"/>
    <lineage>
        <taxon>Eukaryota</taxon>
        <taxon>Sar</taxon>
        <taxon>Rhizaria</taxon>
        <taxon>Cercozoa</taxon>
        <taxon>Chlorarachniophyceae</taxon>
        <taxon>Lotharella</taxon>
    </lineage>
</organism>
<protein>
    <recommendedName>
        <fullName evidence="9">Endonuclease/exonuclease/phosphatase domain-containing protein</fullName>
    </recommendedName>
</protein>
<keyword evidence="4 6" id="KW-0460">Magnesium</keyword>
<feature type="binding site" evidence="6">
    <location>
        <position position="523"/>
    </location>
    <ligand>
        <name>Mg(2+)</name>
        <dbReference type="ChEBI" id="CHEBI:18420"/>
        <label>1</label>
    </ligand>
</feature>
<name>A0A7S4DYT8_9EUKA</name>